<keyword evidence="5" id="KW-0809">Transit peptide</keyword>
<dbReference type="Pfam" id="PF02770">
    <property type="entry name" value="Acyl-CoA_dh_M"/>
    <property type="match status" value="1"/>
</dbReference>
<keyword evidence="6 7" id="KW-0560">Oxidoreductase</keyword>
<reference evidence="11 12" key="1">
    <citation type="submission" date="2020-07" db="EMBL/GenBank/DDBJ databases">
        <title>Sequencing the genomes of 1000 actinobacteria strains.</title>
        <authorList>
            <person name="Klenk H.-P."/>
        </authorList>
    </citation>
    <scope>NUCLEOTIDE SEQUENCE [LARGE SCALE GENOMIC DNA]</scope>
    <source>
        <strain evidence="11 12">DSM 40398</strain>
    </source>
</reference>
<name>A0A7Y9EH37_9ACTN</name>
<keyword evidence="4 7" id="KW-0274">FAD</keyword>
<dbReference type="InterPro" id="IPR006091">
    <property type="entry name" value="Acyl-CoA_Oxase/DH_mid-dom"/>
</dbReference>
<evidence type="ECO:0000256" key="6">
    <source>
        <dbReference type="ARBA" id="ARBA00023002"/>
    </source>
</evidence>
<dbReference type="GO" id="GO:0046949">
    <property type="term" value="P:fatty-acyl-CoA biosynthetic process"/>
    <property type="evidence" value="ECO:0007669"/>
    <property type="project" value="TreeGrafter"/>
</dbReference>
<dbReference type="InterPro" id="IPR013786">
    <property type="entry name" value="AcylCoA_DH/ox_N"/>
</dbReference>
<evidence type="ECO:0000313" key="12">
    <source>
        <dbReference type="Proteomes" id="UP000529783"/>
    </source>
</evidence>
<dbReference type="PANTHER" id="PTHR42807">
    <property type="entry name" value="GLUTARYL-COA DEHYDROGENASE, MITOCHONDRIAL"/>
    <property type="match status" value="1"/>
</dbReference>
<feature type="domain" description="Acyl-CoA dehydrogenase/oxidase N-terminal" evidence="10">
    <location>
        <begin position="11"/>
        <end position="123"/>
    </location>
</feature>
<evidence type="ECO:0000256" key="2">
    <source>
        <dbReference type="ARBA" id="ARBA00009347"/>
    </source>
</evidence>
<dbReference type="RefSeq" id="WP_179844601.1">
    <property type="nucleotide sequence ID" value="NZ_JACCBA010000001.1"/>
</dbReference>
<dbReference type="Proteomes" id="UP000529783">
    <property type="component" value="Unassembled WGS sequence"/>
</dbReference>
<dbReference type="Pfam" id="PF02771">
    <property type="entry name" value="Acyl-CoA_dh_N"/>
    <property type="match status" value="1"/>
</dbReference>
<dbReference type="AlphaFoldDB" id="A0A7Y9EH37"/>
<dbReference type="InterPro" id="IPR052033">
    <property type="entry name" value="Glutaryl-CoA_DH_mitochondrial"/>
</dbReference>
<keyword evidence="12" id="KW-1185">Reference proteome</keyword>
<comment type="cofactor">
    <cofactor evidence="1 7">
        <name>FAD</name>
        <dbReference type="ChEBI" id="CHEBI:57692"/>
    </cofactor>
</comment>
<organism evidence="11 12">
    <name type="scientific">Actinomadura luteofluorescens</name>
    <dbReference type="NCBI Taxonomy" id="46163"/>
    <lineage>
        <taxon>Bacteria</taxon>
        <taxon>Bacillati</taxon>
        <taxon>Actinomycetota</taxon>
        <taxon>Actinomycetes</taxon>
        <taxon>Streptosporangiales</taxon>
        <taxon>Thermomonosporaceae</taxon>
        <taxon>Actinomadura</taxon>
    </lineage>
</organism>
<accession>A0A7Y9EH37</accession>
<dbReference type="InterPro" id="IPR037069">
    <property type="entry name" value="AcylCoA_DH/ox_N_sf"/>
</dbReference>
<evidence type="ECO:0000313" key="11">
    <source>
        <dbReference type="EMBL" id="NYD47537.1"/>
    </source>
</evidence>
<feature type="domain" description="Acyl-CoA dehydrogenase/oxidase C-terminal" evidence="8">
    <location>
        <begin position="230"/>
        <end position="376"/>
    </location>
</feature>
<dbReference type="GO" id="GO:0033539">
    <property type="term" value="P:fatty acid beta-oxidation using acyl-CoA dehydrogenase"/>
    <property type="evidence" value="ECO:0007669"/>
    <property type="project" value="TreeGrafter"/>
</dbReference>
<dbReference type="InterPro" id="IPR046373">
    <property type="entry name" value="Acyl-CoA_Oxase/DH_mid-dom_sf"/>
</dbReference>
<comment type="caution">
    <text evidence="11">The sequence shown here is derived from an EMBL/GenBank/DDBJ whole genome shotgun (WGS) entry which is preliminary data.</text>
</comment>
<proteinExistence type="inferred from homology"/>
<dbReference type="Gene3D" id="2.40.110.10">
    <property type="entry name" value="Butyryl-CoA Dehydrogenase, subunit A, domain 2"/>
    <property type="match status" value="1"/>
</dbReference>
<sequence length="383" mass="40958">MDVLRVDDRLTDEERMVRDTVRAFVAEKVTPHLAGWFEDGTFPARELAPELGKLGLLGMHLEGYGCAGTSAVAYGVACRELEAADSGLRSFVSVQGSLAMAAIHKYGSEDQKNEWLPRMAAGEAIGCFGLTEPDRGSDPGGMLTRAVRDGSGWVLDGAKMWITNGSIADVAVVWARTDDGIRGFLVPKGTPGFTASDIHRKLSLRASVTSELVLDGVRLPESAMLPGVKGLKGPLGCLSEARYGILWGAVGAGRSCYEAAVDYAKTREQFGKPIGSFQLTQEKLAWMEVALGQAGLVALHVGRLKDEGNATPQQVSFGKLANVRAALDVAREARTVLGANGITLEYPVIRHMNNLESVLTYEGTQEVHLLTLGKAVTGLDAFR</sequence>
<evidence type="ECO:0000256" key="5">
    <source>
        <dbReference type="ARBA" id="ARBA00022946"/>
    </source>
</evidence>
<dbReference type="PANTHER" id="PTHR42807:SF1">
    <property type="entry name" value="GLUTARYL-COA DEHYDROGENASE, MITOCHONDRIAL"/>
    <property type="match status" value="1"/>
</dbReference>
<evidence type="ECO:0000256" key="3">
    <source>
        <dbReference type="ARBA" id="ARBA00022630"/>
    </source>
</evidence>
<dbReference type="Pfam" id="PF00441">
    <property type="entry name" value="Acyl-CoA_dh_1"/>
    <property type="match status" value="1"/>
</dbReference>
<protein>
    <submittedName>
        <fullName evidence="11">Glutaryl-CoA dehydrogenase</fullName>
        <ecNumber evidence="11">1.3.8.6</ecNumber>
    </submittedName>
</protein>
<feature type="domain" description="Acyl-CoA oxidase/dehydrogenase middle" evidence="9">
    <location>
        <begin position="127"/>
        <end position="217"/>
    </location>
</feature>
<gene>
    <name evidence="11" type="ORF">BJY14_003520</name>
</gene>
<dbReference type="Gene3D" id="1.20.140.10">
    <property type="entry name" value="Butyryl-CoA Dehydrogenase, subunit A, domain 3"/>
    <property type="match status" value="1"/>
</dbReference>
<evidence type="ECO:0000256" key="7">
    <source>
        <dbReference type="RuleBase" id="RU362125"/>
    </source>
</evidence>
<dbReference type="GO" id="GO:0004361">
    <property type="term" value="F:glutaryl-CoA dehydrogenase activity"/>
    <property type="evidence" value="ECO:0007669"/>
    <property type="project" value="UniProtKB-EC"/>
</dbReference>
<dbReference type="SUPFAM" id="SSF47203">
    <property type="entry name" value="Acyl-CoA dehydrogenase C-terminal domain-like"/>
    <property type="match status" value="1"/>
</dbReference>
<dbReference type="Gene3D" id="1.10.540.10">
    <property type="entry name" value="Acyl-CoA dehydrogenase/oxidase, N-terminal domain"/>
    <property type="match status" value="1"/>
</dbReference>
<dbReference type="GO" id="GO:0050660">
    <property type="term" value="F:flavin adenine dinucleotide binding"/>
    <property type="evidence" value="ECO:0007669"/>
    <property type="project" value="InterPro"/>
</dbReference>
<keyword evidence="3 7" id="KW-0285">Flavoprotein</keyword>
<evidence type="ECO:0000259" key="9">
    <source>
        <dbReference type="Pfam" id="PF02770"/>
    </source>
</evidence>
<evidence type="ECO:0000259" key="10">
    <source>
        <dbReference type="Pfam" id="PF02771"/>
    </source>
</evidence>
<dbReference type="InterPro" id="IPR009075">
    <property type="entry name" value="AcylCo_DH/oxidase_C"/>
</dbReference>
<evidence type="ECO:0000256" key="1">
    <source>
        <dbReference type="ARBA" id="ARBA00001974"/>
    </source>
</evidence>
<dbReference type="FunFam" id="1.10.540.10:FF:000026">
    <property type="entry name" value="Acyl-CoA dehydrogenase medium chain"/>
    <property type="match status" value="1"/>
</dbReference>
<evidence type="ECO:0000259" key="8">
    <source>
        <dbReference type="Pfam" id="PF00441"/>
    </source>
</evidence>
<dbReference type="InterPro" id="IPR009100">
    <property type="entry name" value="AcylCoA_DH/oxidase_NM_dom_sf"/>
</dbReference>
<evidence type="ECO:0000256" key="4">
    <source>
        <dbReference type="ARBA" id="ARBA00022827"/>
    </source>
</evidence>
<dbReference type="SUPFAM" id="SSF56645">
    <property type="entry name" value="Acyl-CoA dehydrogenase NM domain-like"/>
    <property type="match status" value="1"/>
</dbReference>
<dbReference type="EC" id="1.3.8.6" evidence="11"/>
<dbReference type="InterPro" id="IPR036250">
    <property type="entry name" value="AcylCo_DH-like_C"/>
</dbReference>
<dbReference type="GO" id="GO:0000062">
    <property type="term" value="F:fatty-acyl-CoA binding"/>
    <property type="evidence" value="ECO:0007669"/>
    <property type="project" value="TreeGrafter"/>
</dbReference>
<dbReference type="EMBL" id="JACCBA010000001">
    <property type="protein sequence ID" value="NYD47537.1"/>
    <property type="molecule type" value="Genomic_DNA"/>
</dbReference>
<comment type="similarity">
    <text evidence="2 7">Belongs to the acyl-CoA dehydrogenase family.</text>
</comment>